<dbReference type="EMBL" id="GEBQ01022652">
    <property type="protein sequence ID" value="JAT17325.1"/>
    <property type="molecule type" value="Transcribed_RNA"/>
</dbReference>
<dbReference type="AlphaFoldDB" id="A0A1B6L0Y9"/>
<dbReference type="InterPro" id="IPR007110">
    <property type="entry name" value="Ig-like_dom"/>
</dbReference>
<feature type="non-terminal residue" evidence="3">
    <location>
        <position position="1"/>
    </location>
</feature>
<reference evidence="3" key="1">
    <citation type="submission" date="2015-11" db="EMBL/GenBank/DDBJ databases">
        <title>De novo transcriptome assembly of four potential Pierce s Disease insect vectors from Arizona vineyards.</title>
        <authorList>
            <person name="Tassone E.E."/>
        </authorList>
    </citation>
    <scope>NUCLEOTIDE SEQUENCE</scope>
</reference>
<feature type="non-terminal residue" evidence="3">
    <location>
        <position position="110"/>
    </location>
</feature>
<name>A0A1B6L0Y9_9HEMI</name>
<sequence length="110" mass="12112">SISFSSSLTVTDDLKPFFFAVLPTSEPDIVGVHRHYYLGDHINTTCTSAWSHPAPSLSWYINGAKADPTFLIQYSPVSSHGLFAQSLGLSFLPERRHFQCEVGALEVSPL</sequence>
<dbReference type="InterPro" id="IPR013162">
    <property type="entry name" value="CD80_C2-set"/>
</dbReference>
<keyword evidence="1" id="KW-1015">Disulfide bond</keyword>
<protein>
    <recommendedName>
        <fullName evidence="2">Ig-like domain-containing protein</fullName>
    </recommendedName>
</protein>
<dbReference type="PANTHER" id="PTHR21261:SF15">
    <property type="entry name" value="BEATEN PATH IIIA, ISOFORM D-RELATED"/>
    <property type="match status" value="1"/>
</dbReference>
<evidence type="ECO:0000259" key="2">
    <source>
        <dbReference type="PROSITE" id="PS50835"/>
    </source>
</evidence>
<proteinExistence type="predicted"/>
<accession>A0A1B6L0Y9</accession>
<dbReference type="Gene3D" id="2.60.40.10">
    <property type="entry name" value="Immunoglobulins"/>
    <property type="match status" value="1"/>
</dbReference>
<dbReference type="InterPro" id="IPR036179">
    <property type="entry name" value="Ig-like_dom_sf"/>
</dbReference>
<dbReference type="PANTHER" id="PTHR21261">
    <property type="entry name" value="BEAT PROTEIN"/>
    <property type="match status" value="1"/>
</dbReference>
<gene>
    <name evidence="3" type="ORF">g.51437</name>
</gene>
<feature type="domain" description="Ig-like" evidence="2">
    <location>
        <begin position="27"/>
        <end position="110"/>
    </location>
</feature>
<evidence type="ECO:0000313" key="3">
    <source>
        <dbReference type="EMBL" id="JAT17325.1"/>
    </source>
</evidence>
<dbReference type="SUPFAM" id="SSF48726">
    <property type="entry name" value="Immunoglobulin"/>
    <property type="match status" value="1"/>
</dbReference>
<organism evidence="3">
    <name type="scientific">Graphocephala atropunctata</name>
    <dbReference type="NCBI Taxonomy" id="36148"/>
    <lineage>
        <taxon>Eukaryota</taxon>
        <taxon>Metazoa</taxon>
        <taxon>Ecdysozoa</taxon>
        <taxon>Arthropoda</taxon>
        <taxon>Hexapoda</taxon>
        <taxon>Insecta</taxon>
        <taxon>Pterygota</taxon>
        <taxon>Neoptera</taxon>
        <taxon>Paraneoptera</taxon>
        <taxon>Hemiptera</taxon>
        <taxon>Auchenorrhyncha</taxon>
        <taxon>Membracoidea</taxon>
        <taxon>Cicadellidae</taxon>
        <taxon>Cicadellinae</taxon>
        <taxon>Cicadellini</taxon>
        <taxon>Graphocephala</taxon>
    </lineage>
</organism>
<dbReference type="Pfam" id="PF08205">
    <property type="entry name" value="C2-set_2"/>
    <property type="match status" value="1"/>
</dbReference>
<dbReference type="PROSITE" id="PS50835">
    <property type="entry name" value="IG_LIKE"/>
    <property type="match status" value="1"/>
</dbReference>
<evidence type="ECO:0000256" key="1">
    <source>
        <dbReference type="ARBA" id="ARBA00023157"/>
    </source>
</evidence>
<dbReference type="InterPro" id="IPR013783">
    <property type="entry name" value="Ig-like_fold"/>
</dbReference>